<name>A0A9P0GRC8_PHACE</name>
<evidence type="ECO:0000259" key="2">
    <source>
        <dbReference type="PROSITE" id="PS51504"/>
    </source>
</evidence>
<dbReference type="AlphaFoldDB" id="A0A9P0GRC8"/>
<proteinExistence type="predicted"/>
<dbReference type="PROSITE" id="PS51504">
    <property type="entry name" value="H15"/>
    <property type="match status" value="1"/>
</dbReference>
<dbReference type="SUPFAM" id="SSF46785">
    <property type="entry name" value="Winged helix' DNA-binding domain"/>
    <property type="match status" value="1"/>
</dbReference>
<reference evidence="3" key="2">
    <citation type="submission" date="2022-10" db="EMBL/GenBank/DDBJ databases">
        <authorList>
            <consortium name="ENA_rothamsted_submissions"/>
            <consortium name="culmorum"/>
            <person name="King R."/>
        </authorList>
    </citation>
    <scope>NUCLEOTIDE SEQUENCE</scope>
</reference>
<dbReference type="GO" id="GO:0003677">
    <property type="term" value="F:DNA binding"/>
    <property type="evidence" value="ECO:0007669"/>
    <property type="project" value="InterPro"/>
</dbReference>
<evidence type="ECO:0000313" key="4">
    <source>
        <dbReference type="Proteomes" id="UP001153737"/>
    </source>
</evidence>
<dbReference type="GO" id="GO:0000786">
    <property type="term" value="C:nucleosome"/>
    <property type="evidence" value="ECO:0007669"/>
    <property type="project" value="InterPro"/>
</dbReference>
<feature type="compositionally biased region" description="Basic and acidic residues" evidence="1">
    <location>
        <begin position="158"/>
        <end position="175"/>
    </location>
</feature>
<protein>
    <recommendedName>
        <fullName evidence="2">H15 domain-containing protein</fullName>
    </recommendedName>
</protein>
<dbReference type="InterPro" id="IPR005818">
    <property type="entry name" value="Histone_H1/H5_H15"/>
</dbReference>
<dbReference type="EMBL" id="OU896715">
    <property type="protein sequence ID" value="CAH1183549.1"/>
    <property type="molecule type" value="Genomic_DNA"/>
</dbReference>
<feature type="region of interest" description="Disordered" evidence="1">
    <location>
        <begin position="123"/>
        <end position="208"/>
    </location>
</feature>
<gene>
    <name evidence="3" type="ORF">PHAECO_LOCUS12816</name>
</gene>
<dbReference type="GO" id="GO:0006334">
    <property type="term" value="P:nucleosome assembly"/>
    <property type="evidence" value="ECO:0007669"/>
    <property type="project" value="InterPro"/>
</dbReference>
<dbReference type="InterPro" id="IPR036390">
    <property type="entry name" value="WH_DNA-bd_sf"/>
</dbReference>
<dbReference type="OrthoDB" id="6754815at2759"/>
<sequence>MAKKMGGSQSKFKPEAQDAWLRVKISGKQPKYLQTVMQAIADLKDYNGSSESRVIEYIREIIDNKNPGSKPRNVTAQIKKALKHAVTKGLVRQRAGKFQLALNKKDFAIFKSFKVEDPLTDCGRCKKQKKRGKGRSRGRGKGRRSPKKHRSGPPHMKAQVDKRKNNLELKDHEEVPSNCSGSVGSEEHASSVDSFRGVEDDFSSTYLN</sequence>
<keyword evidence="4" id="KW-1185">Reference proteome</keyword>
<dbReference type="Gene3D" id="1.10.10.10">
    <property type="entry name" value="Winged helix-like DNA-binding domain superfamily/Winged helix DNA-binding domain"/>
    <property type="match status" value="1"/>
</dbReference>
<evidence type="ECO:0000256" key="1">
    <source>
        <dbReference type="SAM" id="MobiDB-lite"/>
    </source>
</evidence>
<organism evidence="3 4">
    <name type="scientific">Phaedon cochleariae</name>
    <name type="common">Mustard beetle</name>
    <dbReference type="NCBI Taxonomy" id="80249"/>
    <lineage>
        <taxon>Eukaryota</taxon>
        <taxon>Metazoa</taxon>
        <taxon>Ecdysozoa</taxon>
        <taxon>Arthropoda</taxon>
        <taxon>Hexapoda</taxon>
        <taxon>Insecta</taxon>
        <taxon>Pterygota</taxon>
        <taxon>Neoptera</taxon>
        <taxon>Endopterygota</taxon>
        <taxon>Coleoptera</taxon>
        <taxon>Polyphaga</taxon>
        <taxon>Cucujiformia</taxon>
        <taxon>Chrysomeloidea</taxon>
        <taxon>Chrysomelidae</taxon>
        <taxon>Chrysomelinae</taxon>
        <taxon>Chrysomelini</taxon>
        <taxon>Phaedon</taxon>
    </lineage>
</organism>
<feature type="domain" description="H15" evidence="2">
    <location>
        <begin position="28"/>
        <end position="102"/>
    </location>
</feature>
<dbReference type="Pfam" id="PF00538">
    <property type="entry name" value="Linker_histone"/>
    <property type="match status" value="1"/>
</dbReference>
<reference evidence="3" key="1">
    <citation type="submission" date="2022-01" db="EMBL/GenBank/DDBJ databases">
        <authorList>
            <person name="King R."/>
        </authorList>
    </citation>
    <scope>NUCLEOTIDE SEQUENCE</scope>
</reference>
<feature type="compositionally biased region" description="Basic residues" evidence="1">
    <location>
        <begin position="125"/>
        <end position="152"/>
    </location>
</feature>
<dbReference type="InterPro" id="IPR036388">
    <property type="entry name" value="WH-like_DNA-bd_sf"/>
</dbReference>
<dbReference type="Proteomes" id="UP001153737">
    <property type="component" value="Chromosome 9"/>
</dbReference>
<evidence type="ECO:0000313" key="3">
    <source>
        <dbReference type="EMBL" id="CAH1183549.1"/>
    </source>
</evidence>
<accession>A0A9P0GRC8</accession>